<dbReference type="InterPro" id="IPR002477">
    <property type="entry name" value="Peptidoglycan-bd-like"/>
</dbReference>
<evidence type="ECO:0000259" key="1">
    <source>
        <dbReference type="SMART" id="SM00382"/>
    </source>
</evidence>
<feature type="domain" description="AAA+ ATPase" evidence="1">
    <location>
        <begin position="42"/>
        <end position="185"/>
    </location>
</feature>
<dbReference type="InterPro" id="IPR052026">
    <property type="entry name" value="ExeA_AAA_ATPase_DNA-bind"/>
</dbReference>
<dbReference type="SUPFAM" id="SSF52540">
    <property type="entry name" value="P-loop containing nucleoside triphosphate hydrolases"/>
    <property type="match status" value="1"/>
</dbReference>
<dbReference type="Gene3D" id="3.40.50.300">
    <property type="entry name" value="P-loop containing nucleotide triphosphate hydrolases"/>
    <property type="match status" value="1"/>
</dbReference>
<dbReference type="InterPro" id="IPR027417">
    <property type="entry name" value="P-loop_NTPase"/>
</dbReference>
<dbReference type="PANTHER" id="PTHR35894">
    <property type="entry name" value="GENERAL SECRETION PATHWAY PROTEIN A-RELATED"/>
    <property type="match status" value="1"/>
</dbReference>
<dbReference type="InterPro" id="IPR036365">
    <property type="entry name" value="PGBD-like_sf"/>
</dbReference>
<accession>A0A3B0Z506</accession>
<dbReference type="SUPFAM" id="SSF47090">
    <property type="entry name" value="PGBD-like"/>
    <property type="match status" value="1"/>
</dbReference>
<sequence>MYSDYFGLSAPPFAITPDPRYLFMSKRHQEALAHLIFGIKEGGGFVQLTGEVGTGKTTLIRALLEQLDKNVDVALILNPRLTAFEFVASLCDDLHIVYPLGTSSMKVLVGHLNDFLLQAHAQGRRVILIVDEAQNFQADVLEQIRLLTNLETSQQKLLQIILVGQPELRDLLSTVNMRQLAQRVTARYHLIAMTREESKGYIQHRLRVAGASHPLFSDGAINQITKLSKGVPRLINILCDRALLGAYAKGVYQVKASFVKHAAREVGGKLDLPKSNGKWIAGAGILSVVVLVSLAWQLNMFDIQSKINTWNRFAESEESIQDRVIAVATAKVKPESEQEIDKKDQESYEILSAKDVTIRLAQAAATDLNNVFFSLFARWQLDYGSLSGVSGCDRATSARLRCHWGRSSWAEFVALNRPAIVWFEGEGEAKHYMAIMAIRDDHVQVSVGGQNIMMPLAELKSIWPSEYFVLWRPPALGIKVIRQGDAGEVVLWLRRNLDKIDNVQPSSEEAHIFDRKLMKRIKMFQLTHDLEVDGVVGVRTMMYLNAALRDGSIPFLKKER</sequence>
<reference evidence="2" key="1">
    <citation type="submission" date="2018-06" db="EMBL/GenBank/DDBJ databases">
        <authorList>
            <person name="Zhirakovskaya E."/>
        </authorList>
    </citation>
    <scope>NUCLEOTIDE SEQUENCE</scope>
</reference>
<dbReference type="SMART" id="SM00382">
    <property type="entry name" value="AAA"/>
    <property type="match status" value="1"/>
</dbReference>
<dbReference type="InterPro" id="IPR048809">
    <property type="entry name" value="GspA_C39-like"/>
</dbReference>
<dbReference type="InterPro" id="IPR049945">
    <property type="entry name" value="AAA_22"/>
</dbReference>
<dbReference type="Gene3D" id="3.90.70.10">
    <property type="entry name" value="Cysteine proteinases"/>
    <property type="match status" value="1"/>
</dbReference>
<name>A0A3B0Z506_9ZZZZ</name>
<dbReference type="Pfam" id="PF01471">
    <property type="entry name" value="PG_binding_1"/>
    <property type="match status" value="1"/>
</dbReference>
<dbReference type="Pfam" id="PF21327">
    <property type="entry name" value="GspA_C39-like"/>
    <property type="match status" value="1"/>
</dbReference>
<proteinExistence type="predicted"/>
<dbReference type="Pfam" id="PF13401">
    <property type="entry name" value="AAA_22"/>
    <property type="match status" value="1"/>
</dbReference>
<dbReference type="Gene3D" id="1.10.101.10">
    <property type="entry name" value="PGBD-like superfamily/PGBD"/>
    <property type="match status" value="1"/>
</dbReference>
<evidence type="ECO:0000313" key="2">
    <source>
        <dbReference type="EMBL" id="VAW84130.1"/>
    </source>
</evidence>
<dbReference type="InterPro" id="IPR036366">
    <property type="entry name" value="PGBDSf"/>
</dbReference>
<gene>
    <name evidence="2" type="ORF">MNBD_GAMMA16-745</name>
</gene>
<dbReference type="EMBL" id="UOFO01000034">
    <property type="protein sequence ID" value="VAW84130.1"/>
    <property type="molecule type" value="Genomic_DNA"/>
</dbReference>
<dbReference type="AlphaFoldDB" id="A0A3B0Z506"/>
<organism evidence="2">
    <name type="scientific">hydrothermal vent metagenome</name>
    <dbReference type="NCBI Taxonomy" id="652676"/>
    <lineage>
        <taxon>unclassified sequences</taxon>
        <taxon>metagenomes</taxon>
        <taxon>ecological metagenomes</taxon>
    </lineage>
</organism>
<dbReference type="PANTHER" id="PTHR35894:SF1">
    <property type="entry name" value="PHOSPHORIBULOKINASE _ URIDINE KINASE FAMILY"/>
    <property type="match status" value="1"/>
</dbReference>
<dbReference type="GO" id="GO:0016887">
    <property type="term" value="F:ATP hydrolysis activity"/>
    <property type="evidence" value="ECO:0007669"/>
    <property type="project" value="InterPro"/>
</dbReference>
<protein>
    <submittedName>
        <fullName evidence="2">General secretion pathway protein A</fullName>
    </submittedName>
</protein>
<dbReference type="InterPro" id="IPR003593">
    <property type="entry name" value="AAA+_ATPase"/>
</dbReference>